<reference evidence="1" key="1">
    <citation type="submission" date="2018-02" db="EMBL/GenBank/DDBJ databases">
        <title>Rhizophora mucronata_Transcriptome.</title>
        <authorList>
            <person name="Meera S.P."/>
            <person name="Sreeshan A."/>
            <person name="Augustine A."/>
        </authorList>
    </citation>
    <scope>NUCLEOTIDE SEQUENCE</scope>
    <source>
        <tissue evidence="1">Leaf</tissue>
    </source>
</reference>
<evidence type="ECO:0000313" key="1">
    <source>
        <dbReference type="EMBL" id="MBX40588.1"/>
    </source>
</evidence>
<organism evidence="1">
    <name type="scientific">Rhizophora mucronata</name>
    <name type="common">Asiatic mangrove</name>
    <dbReference type="NCBI Taxonomy" id="61149"/>
    <lineage>
        <taxon>Eukaryota</taxon>
        <taxon>Viridiplantae</taxon>
        <taxon>Streptophyta</taxon>
        <taxon>Embryophyta</taxon>
        <taxon>Tracheophyta</taxon>
        <taxon>Spermatophyta</taxon>
        <taxon>Magnoliopsida</taxon>
        <taxon>eudicotyledons</taxon>
        <taxon>Gunneridae</taxon>
        <taxon>Pentapetalae</taxon>
        <taxon>rosids</taxon>
        <taxon>fabids</taxon>
        <taxon>Malpighiales</taxon>
        <taxon>Rhizophoraceae</taxon>
        <taxon>Rhizophora</taxon>
    </lineage>
</organism>
<protein>
    <submittedName>
        <fullName evidence="1">Uncharacterized protein</fullName>
    </submittedName>
</protein>
<sequence length="53" mass="5919">MGDRTKSMGIHCGHYNCVFFTKSRSKKVNPRPLKSNVLDKVTEPLDAIITNIG</sequence>
<accession>A0A2P2NDN3</accession>
<proteinExistence type="predicted"/>
<name>A0A2P2NDN3_RHIMU</name>
<dbReference type="AlphaFoldDB" id="A0A2P2NDN3"/>
<dbReference type="EMBL" id="GGEC01060104">
    <property type="protein sequence ID" value="MBX40588.1"/>
    <property type="molecule type" value="Transcribed_RNA"/>
</dbReference>